<protein>
    <submittedName>
        <fullName evidence="1">Uncharacterized protein</fullName>
    </submittedName>
</protein>
<organism evidence="1 2">
    <name type="scientific">Ampelomyces quisqualis</name>
    <name type="common">Powdery mildew agent</name>
    <dbReference type="NCBI Taxonomy" id="50730"/>
    <lineage>
        <taxon>Eukaryota</taxon>
        <taxon>Fungi</taxon>
        <taxon>Dikarya</taxon>
        <taxon>Ascomycota</taxon>
        <taxon>Pezizomycotina</taxon>
        <taxon>Dothideomycetes</taxon>
        <taxon>Pleosporomycetidae</taxon>
        <taxon>Pleosporales</taxon>
        <taxon>Pleosporineae</taxon>
        <taxon>Phaeosphaeriaceae</taxon>
        <taxon>Ampelomyces</taxon>
    </lineage>
</organism>
<dbReference type="EMBL" id="ML979142">
    <property type="protein sequence ID" value="KAF1911918.1"/>
    <property type="molecule type" value="Genomic_DNA"/>
</dbReference>
<accession>A0A6A5QAS2</accession>
<keyword evidence="2" id="KW-1185">Reference proteome</keyword>
<evidence type="ECO:0000313" key="2">
    <source>
        <dbReference type="Proteomes" id="UP000800096"/>
    </source>
</evidence>
<dbReference type="Proteomes" id="UP000800096">
    <property type="component" value="Unassembled WGS sequence"/>
</dbReference>
<sequence>MRLLPLLQPPQPLLPPSSCARLLPQLLWPIALLLPWRDAPPPPSVDALLLPSSSAPLLPSSSAPLLLALSCSSSYPSYLSHRLHSLRHLHRRRLRLLEGPLHRHRPPQAPLQACYCCRQSHSTWPAFWLQPCSSFLHAT</sequence>
<dbReference type="AlphaFoldDB" id="A0A6A5QAS2"/>
<reference evidence="1" key="1">
    <citation type="journal article" date="2020" name="Stud. Mycol.">
        <title>101 Dothideomycetes genomes: a test case for predicting lifestyles and emergence of pathogens.</title>
        <authorList>
            <person name="Haridas S."/>
            <person name="Albert R."/>
            <person name="Binder M."/>
            <person name="Bloem J."/>
            <person name="Labutti K."/>
            <person name="Salamov A."/>
            <person name="Andreopoulos B."/>
            <person name="Baker S."/>
            <person name="Barry K."/>
            <person name="Bills G."/>
            <person name="Bluhm B."/>
            <person name="Cannon C."/>
            <person name="Castanera R."/>
            <person name="Culley D."/>
            <person name="Daum C."/>
            <person name="Ezra D."/>
            <person name="Gonzalez J."/>
            <person name="Henrissat B."/>
            <person name="Kuo A."/>
            <person name="Liang C."/>
            <person name="Lipzen A."/>
            <person name="Lutzoni F."/>
            <person name="Magnuson J."/>
            <person name="Mondo S."/>
            <person name="Nolan M."/>
            <person name="Ohm R."/>
            <person name="Pangilinan J."/>
            <person name="Park H.-J."/>
            <person name="Ramirez L."/>
            <person name="Alfaro M."/>
            <person name="Sun H."/>
            <person name="Tritt A."/>
            <person name="Yoshinaga Y."/>
            <person name="Zwiers L.-H."/>
            <person name="Turgeon B."/>
            <person name="Goodwin S."/>
            <person name="Spatafora J."/>
            <person name="Crous P."/>
            <person name="Grigoriev I."/>
        </authorList>
    </citation>
    <scope>NUCLEOTIDE SEQUENCE</scope>
    <source>
        <strain evidence="1">HMLAC05119</strain>
    </source>
</reference>
<name>A0A6A5QAS2_AMPQU</name>
<gene>
    <name evidence="1" type="ORF">BDU57DRAFT_524030</name>
</gene>
<evidence type="ECO:0000313" key="1">
    <source>
        <dbReference type="EMBL" id="KAF1911918.1"/>
    </source>
</evidence>
<proteinExistence type="predicted"/>